<evidence type="ECO:0000313" key="4">
    <source>
        <dbReference type="EMBL" id="MPC11998.1"/>
    </source>
</evidence>
<evidence type="ECO:0000313" key="5">
    <source>
        <dbReference type="Proteomes" id="UP000324222"/>
    </source>
</evidence>
<keyword evidence="2" id="KW-0812">Transmembrane</keyword>
<protein>
    <submittedName>
        <fullName evidence="4">Uncharacterized protein</fullName>
    </submittedName>
</protein>
<feature type="region of interest" description="Disordered" evidence="1">
    <location>
        <begin position="484"/>
        <end position="511"/>
    </location>
</feature>
<feature type="chain" id="PRO_5022904620" evidence="3">
    <location>
        <begin position="22"/>
        <end position="527"/>
    </location>
</feature>
<feature type="transmembrane region" description="Helical" evidence="2">
    <location>
        <begin position="408"/>
        <end position="427"/>
    </location>
</feature>
<evidence type="ECO:0000256" key="1">
    <source>
        <dbReference type="SAM" id="MobiDB-lite"/>
    </source>
</evidence>
<accession>A0A5B7CSB7</accession>
<organism evidence="4 5">
    <name type="scientific">Portunus trituberculatus</name>
    <name type="common">Swimming crab</name>
    <name type="synonym">Neptunus trituberculatus</name>
    <dbReference type="NCBI Taxonomy" id="210409"/>
    <lineage>
        <taxon>Eukaryota</taxon>
        <taxon>Metazoa</taxon>
        <taxon>Ecdysozoa</taxon>
        <taxon>Arthropoda</taxon>
        <taxon>Crustacea</taxon>
        <taxon>Multicrustacea</taxon>
        <taxon>Malacostraca</taxon>
        <taxon>Eumalacostraca</taxon>
        <taxon>Eucarida</taxon>
        <taxon>Decapoda</taxon>
        <taxon>Pleocyemata</taxon>
        <taxon>Brachyura</taxon>
        <taxon>Eubrachyura</taxon>
        <taxon>Portunoidea</taxon>
        <taxon>Portunidae</taxon>
        <taxon>Portuninae</taxon>
        <taxon>Portunus</taxon>
    </lineage>
</organism>
<keyword evidence="3" id="KW-0732">Signal</keyword>
<feature type="compositionally biased region" description="Pro residues" evidence="1">
    <location>
        <begin position="484"/>
        <end position="505"/>
    </location>
</feature>
<proteinExistence type="predicted"/>
<keyword evidence="5" id="KW-1185">Reference proteome</keyword>
<name>A0A5B7CSB7_PORTR</name>
<keyword evidence="2" id="KW-0472">Membrane</keyword>
<evidence type="ECO:0000256" key="3">
    <source>
        <dbReference type="SAM" id="SignalP"/>
    </source>
</evidence>
<dbReference type="Proteomes" id="UP000324222">
    <property type="component" value="Unassembled WGS sequence"/>
</dbReference>
<dbReference type="AlphaFoldDB" id="A0A5B7CSB7"/>
<keyword evidence="2" id="KW-1133">Transmembrane helix</keyword>
<feature type="region of interest" description="Disordered" evidence="1">
    <location>
        <begin position="169"/>
        <end position="220"/>
    </location>
</feature>
<comment type="caution">
    <text evidence="4">The sequence shown here is derived from an EMBL/GenBank/DDBJ whole genome shotgun (WGS) entry which is preliminary data.</text>
</comment>
<dbReference type="OrthoDB" id="6362496at2759"/>
<feature type="signal peptide" evidence="3">
    <location>
        <begin position="1"/>
        <end position="21"/>
    </location>
</feature>
<evidence type="ECO:0000256" key="2">
    <source>
        <dbReference type="SAM" id="Phobius"/>
    </source>
</evidence>
<reference evidence="4 5" key="1">
    <citation type="submission" date="2019-05" db="EMBL/GenBank/DDBJ databases">
        <title>Another draft genome of Portunus trituberculatus and its Hox gene families provides insights of decapod evolution.</title>
        <authorList>
            <person name="Jeong J.-H."/>
            <person name="Song I."/>
            <person name="Kim S."/>
            <person name="Choi T."/>
            <person name="Kim D."/>
            <person name="Ryu S."/>
            <person name="Kim W."/>
        </authorList>
    </citation>
    <scope>NUCLEOTIDE SEQUENCE [LARGE SCALE GENOMIC DNA]</scope>
    <source>
        <tissue evidence="4">Muscle</tissue>
    </source>
</reference>
<feature type="compositionally biased region" description="Basic residues" evidence="1">
    <location>
        <begin position="210"/>
        <end position="220"/>
    </location>
</feature>
<feature type="region of interest" description="Disordered" evidence="1">
    <location>
        <begin position="111"/>
        <end position="135"/>
    </location>
</feature>
<gene>
    <name evidence="4" type="ORF">E2C01_004675</name>
</gene>
<dbReference type="EMBL" id="VSRR010000192">
    <property type="protein sequence ID" value="MPC11998.1"/>
    <property type="molecule type" value="Genomic_DNA"/>
</dbReference>
<sequence>MNGEYLKVLFHLLVFMGTMSGRDTPESDQHKDLNRKVVASGVDQVPASLPHPDAISDQVAQDRRGTMRETHVNTQNLVKSDGNCTESSKALDTEGKGVSCIQPERVGILTLGDDKAENAESDSSSITTSEDKTGDAVTHVFSIRLTKEDNHEEPQPGLDAESQPATLETANTQVPPPLDATPGKPRAKGKRQKGFGAAKDGKDSDSSVSSRKKTSKSKAKIKSKFAPGSLEYIEERLCGRIFSGWVEERQWVESLSGYRDVIEVDEWEVEMNHQLQAIISSIQGVQEGTKWINITSPSDTPYYRLWVLLEAPPTPGHYWYIVKGVKLQPQFGLMILVKEIRTIHPHDGELAAARRARIKKASQGESRNELESMSDLVQDWMHQLSSLRPATILSAITSTLTLSNIKEAIRFLVVLVMTVVIGLVTFVREFHVVGLRFIREAGIFFHNATPFLQTCLGFFEKIVGGLYLLVAMVYRDFRRPSAPPASFGPPPADLTSSPPPRPPSGPRAIQYVSPQRWVVKTQNNEFT</sequence>